<dbReference type="Gene3D" id="3.40.50.300">
    <property type="entry name" value="P-loop containing nucleotide triphosphate hydrolases"/>
    <property type="match status" value="1"/>
</dbReference>
<sequence length="248" mass="27828">MDNITDTPVLELKNVTLRYSSRKRLALKKFLLSKYEREKVAKQTNSSRSDALSDVSIKFYRGDIVGILGRNGSGKSTLCRVISGVLEPTEGEVISRLDIGFLLSLKSFFSKELSGIDNIYLTGALLGKTKQEIEEKIDDIIDFSELQDSINKPVETYSNGMLSRLAFSIATTYRSDILIIDEVLSVGDKYFKAKCKKRMESIIKDSQLIILVSHSDSDIKKMCNRAILLDKGKVILDGSVDEVLEYYT</sequence>
<dbReference type="CDD" id="cd03220">
    <property type="entry name" value="ABC_KpsT_Wzt"/>
    <property type="match status" value="1"/>
</dbReference>
<dbReference type="AlphaFoldDB" id="A0A379CAX5"/>
<dbReference type="OrthoDB" id="9778870at2"/>
<gene>
    <name evidence="6" type="primary">tagH</name>
    <name evidence="6" type="ORF">NCTC12872_01418</name>
</gene>
<organism evidence="6 7">
    <name type="scientific">Phocoenobacter uteri</name>
    <dbReference type="NCBI Taxonomy" id="146806"/>
    <lineage>
        <taxon>Bacteria</taxon>
        <taxon>Pseudomonadati</taxon>
        <taxon>Pseudomonadota</taxon>
        <taxon>Gammaproteobacteria</taxon>
        <taxon>Pasteurellales</taxon>
        <taxon>Pasteurellaceae</taxon>
        <taxon>Phocoenobacter</taxon>
    </lineage>
</organism>
<dbReference type="RefSeq" id="WP_115315908.1">
    <property type="nucleotide sequence ID" value="NZ_LWIF01000001.1"/>
</dbReference>
<dbReference type="EC" id="3.6.3.40" evidence="6"/>
<dbReference type="GO" id="GO:0005524">
    <property type="term" value="F:ATP binding"/>
    <property type="evidence" value="ECO:0007669"/>
    <property type="project" value="UniProtKB-KW"/>
</dbReference>
<dbReference type="GO" id="GO:0016020">
    <property type="term" value="C:membrane"/>
    <property type="evidence" value="ECO:0007669"/>
    <property type="project" value="InterPro"/>
</dbReference>
<feature type="domain" description="ABC transporter" evidence="5">
    <location>
        <begin position="35"/>
        <end position="248"/>
    </location>
</feature>
<name>A0A379CAX5_9PAST</name>
<keyword evidence="4 6" id="KW-0067">ATP-binding</keyword>
<dbReference type="EMBL" id="UGTA01000001">
    <property type="protein sequence ID" value="SUB59433.1"/>
    <property type="molecule type" value="Genomic_DNA"/>
</dbReference>
<keyword evidence="7" id="KW-1185">Reference proteome</keyword>
<dbReference type="Proteomes" id="UP000255417">
    <property type="component" value="Unassembled WGS sequence"/>
</dbReference>
<keyword evidence="6" id="KW-0378">Hydrolase</keyword>
<dbReference type="SMART" id="SM00382">
    <property type="entry name" value="AAA"/>
    <property type="match status" value="1"/>
</dbReference>
<accession>A0A379CAX5</accession>
<dbReference type="Pfam" id="PF00005">
    <property type="entry name" value="ABC_tran"/>
    <property type="match status" value="1"/>
</dbReference>
<proteinExistence type="inferred from homology"/>
<keyword evidence="2" id="KW-0813">Transport</keyword>
<dbReference type="InterPro" id="IPR003439">
    <property type="entry name" value="ABC_transporter-like_ATP-bd"/>
</dbReference>
<dbReference type="PANTHER" id="PTHR46743">
    <property type="entry name" value="TEICHOIC ACIDS EXPORT ATP-BINDING PROTEIN TAGH"/>
    <property type="match status" value="1"/>
</dbReference>
<evidence type="ECO:0000256" key="2">
    <source>
        <dbReference type="ARBA" id="ARBA00022448"/>
    </source>
</evidence>
<dbReference type="GO" id="GO:0016887">
    <property type="term" value="F:ATP hydrolysis activity"/>
    <property type="evidence" value="ECO:0007669"/>
    <property type="project" value="InterPro"/>
</dbReference>
<comment type="similarity">
    <text evidence="1">Belongs to the ABC transporter superfamily.</text>
</comment>
<dbReference type="GO" id="GO:0140359">
    <property type="term" value="F:ABC-type transporter activity"/>
    <property type="evidence" value="ECO:0007669"/>
    <property type="project" value="InterPro"/>
</dbReference>
<evidence type="ECO:0000256" key="1">
    <source>
        <dbReference type="ARBA" id="ARBA00005417"/>
    </source>
</evidence>
<dbReference type="InterPro" id="IPR027417">
    <property type="entry name" value="P-loop_NTPase"/>
</dbReference>
<dbReference type="SUPFAM" id="SSF52540">
    <property type="entry name" value="P-loop containing nucleoside triphosphate hydrolases"/>
    <property type="match status" value="1"/>
</dbReference>
<dbReference type="PROSITE" id="PS50893">
    <property type="entry name" value="ABC_TRANSPORTER_2"/>
    <property type="match status" value="1"/>
</dbReference>
<evidence type="ECO:0000313" key="7">
    <source>
        <dbReference type="Proteomes" id="UP000255417"/>
    </source>
</evidence>
<reference evidence="6 7" key="1">
    <citation type="submission" date="2018-06" db="EMBL/GenBank/DDBJ databases">
        <authorList>
            <consortium name="Pathogen Informatics"/>
            <person name="Doyle S."/>
        </authorList>
    </citation>
    <scope>NUCLEOTIDE SEQUENCE [LARGE SCALE GENOMIC DNA]</scope>
    <source>
        <strain evidence="6 7">NCTC12872</strain>
    </source>
</reference>
<evidence type="ECO:0000259" key="5">
    <source>
        <dbReference type="PROSITE" id="PS50893"/>
    </source>
</evidence>
<keyword evidence="3" id="KW-0547">Nucleotide-binding</keyword>
<protein>
    <submittedName>
        <fullName evidence="6">Teichoic acids export ATP-binding protein TagH</fullName>
        <ecNumber evidence="6">3.6.3.40</ecNumber>
    </submittedName>
</protein>
<evidence type="ECO:0000313" key="6">
    <source>
        <dbReference type="EMBL" id="SUB59433.1"/>
    </source>
</evidence>
<dbReference type="InterPro" id="IPR015860">
    <property type="entry name" value="ABC_transpr_TagH-like"/>
</dbReference>
<dbReference type="InterPro" id="IPR050683">
    <property type="entry name" value="Bact_Polysacc_Export_ATP-bd"/>
</dbReference>
<evidence type="ECO:0000256" key="3">
    <source>
        <dbReference type="ARBA" id="ARBA00022741"/>
    </source>
</evidence>
<dbReference type="PANTHER" id="PTHR46743:SF2">
    <property type="entry name" value="TEICHOIC ACIDS EXPORT ATP-BINDING PROTEIN TAGH"/>
    <property type="match status" value="1"/>
</dbReference>
<dbReference type="InterPro" id="IPR003593">
    <property type="entry name" value="AAA+_ATPase"/>
</dbReference>
<evidence type="ECO:0000256" key="4">
    <source>
        <dbReference type="ARBA" id="ARBA00022840"/>
    </source>
</evidence>